<feature type="region of interest" description="Disordered" evidence="2">
    <location>
        <begin position="775"/>
        <end position="796"/>
    </location>
</feature>
<dbReference type="PANTHER" id="PTHR12400">
    <property type="entry name" value="INOSITOL POLYPHOSPHATE KINASE"/>
    <property type="match status" value="1"/>
</dbReference>
<feature type="compositionally biased region" description="Polar residues" evidence="2">
    <location>
        <begin position="418"/>
        <end position="440"/>
    </location>
</feature>
<name>A0A9W4DR10_BLUGR</name>
<dbReference type="Pfam" id="PF03770">
    <property type="entry name" value="IPK"/>
    <property type="match status" value="1"/>
</dbReference>
<feature type="compositionally biased region" description="Basic residues" evidence="2">
    <location>
        <begin position="918"/>
        <end position="932"/>
    </location>
</feature>
<dbReference type="GO" id="GO:0005737">
    <property type="term" value="C:cytoplasm"/>
    <property type="evidence" value="ECO:0007669"/>
    <property type="project" value="TreeGrafter"/>
</dbReference>
<feature type="region of interest" description="Disordered" evidence="2">
    <location>
        <begin position="54"/>
        <end position="74"/>
    </location>
</feature>
<dbReference type="GO" id="GO:0005634">
    <property type="term" value="C:nucleus"/>
    <property type="evidence" value="ECO:0007669"/>
    <property type="project" value="TreeGrafter"/>
</dbReference>
<accession>A0A9W4DR10</accession>
<feature type="region of interest" description="Disordered" evidence="2">
    <location>
        <begin position="391"/>
        <end position="492"/>
    </location>
</feature>
<feature type="compositionally biased region" description="Low complexity" evidence="2">
    <location>
        <begin position="60"/>
        <end position="74"/>
    </location>
</feature>
<feature type="compositionally biased region" description="Low complexity" evidence="2">
    <location>
        <begin position="838"/>
        <end position="849"/>
    </location>
</feature>
<feature type="region of interest" description="Disordered" evidence="2">
    <location>
        <begin position="1"/>
        <end position="33"/>
    </location>
</feature>
<keyword evidence="1" id="KW-0808">Transferase</keyword>
<feature type="compositionally biased region" description="Basic and acidic residues" evidence="2">
    <location>
        <begin position="873"/>
        <end position="894"/>
    </location>
</feature>
<dbReference type="EMBL" id="CAJHIT010000010">
    <property type="protein sequence ID" value="CAD6506414.1"/>
    <property type="molecule type" value="Genomic_DNA"/>
</dbReference>
<dbReference type="GO" id="GO:0046854">
    <property type="term" value="P:phosphatidylinositol phosphate biosynthetic process"/>
    <property type="evidence" value="ECO:0007669"/>
    <property type="project" value="TreeGrafter"/>
</dbReference>
<evidence type="ECO:0000256" key="2">
    <source>
        <dbReference type="SAM" id="MobiDB-lite"/>
    </source>
</evidence>
<proteinExistence type="inferred from homology"/>
<dbReference type="InterPro" id="IPR005522">
    <property type="entry name" value="IPK"/>
</dbReference>
<keyword evidence="1" id="KW-0418">Kinase</keyword>
<feature type="region of interest" description="Disordered" evidence="2">
    <location>
        <begin position="825"/>
        <end position="935"/>
    </location>
</feature>
<protein>
    <recommendedName>
        <fullName evidence="1">Kinase</fullName>
        <ecNumber evidence="1">2.7.-.-</ecNumber>
    </recommendedName>
</protein>
<dbReference type="PANTHER" id="PTHR12400:SF21">
    <property type="entry name" value="KINASE"/>
    <property type="match status" value="1"/>
</dbReference>
<reference evidence="3" key="1">
    <citation type="submission" date="2020-10" db="EMBL/GenBank/DDBJ databases">
        <authorList>
            <person name="Muller C M."/>
        </authorList>
    </citation>
    <scope>NUCLEOTIDE SEQUENCE</scope>
    <source>
        <strain evidence="3">THUN-12</strain>
    </source>
</reference>
<sequence>MSENAASTGPLWPTHGLQSPRHRDLNKHQPFPTDASLIKPISLLTQSLATRYENDESVEGEISSSFDESSKSPAEMNLSLGGKSLNATTGTINEKGKSYLPSANLAHIAFMMNPKSKSSRLELTTDVSRSADYLSLENNVETLLVSHRNFIGRVRCRGMSLERTKKEKMMHNLTNDDYSSNPGDTGITATTTPFPTQIISNNPPTDGVRALYRSWRGSIAGLITEKPWSIDENNCGQKNDGFIEKSIKEALTSIEPSARSRKASHHMRFFKEGLCPEDSRTRGIKNKGSQKEQTCNYKVILSQDRQVNNSGSKVEADISCNKIFQVKPSLDAGNTTPRRLVELGLIDTEGAEAPNFDKLSSADIFCPQEQDSTTDDVLNNSRGSQNLCLSSQRDTSFSSILPSTGREITVGPEPDTLSRVTSEQTDTYNNRYVKPDQTQNSDEDEDSGEEQISSALFLPHQTSQETTERLRDTSDSNLRSKANHPDAPHSNQWLENHSALPLRESECHPKHLGRTKSQSGYGVGHRNHCIQESHNQSRDNAPSYLKINTPCQDDSSFHVDEISVNENDMTPTDSSRIFSPFVDSAVQIRSEQSTVKRPLDAIELIPYSHQVGGHTTLWRFSKRAVCKQLNNRENEFYEKIEQYHPQLLEFLPRYIGVLNVTFEKQNRRKPICKSALDPSNEQLNLVRESIVDEAPQVEELRSGEVQITRSSQTINRRTADQSNACSQPQPIPTVTFADNRHIIPTSILKPQPEISELKVGLTGNQDSLSCTIEPDQSVEATNSRPTNSVPDSNPWGKTHVNKMLRDDVFREVFLQKPVPIRHKKPATYRAIPFRKNNLRNSNSESNLSEAKQDDSQKANPCVKEPQIDSQKTSSKDISYDKQKAISENLDHDITDTDLNDQTGRSAPEPEIPFEKGGKRQRRYSSGGLRRRPTQVAADRGQLKYFEEADDVGFKGDPNIVFTMDLELGRENILGSNSSLDNNINYQHSLTKVTESLQKCSSITDPCPKEDHLSRLPELPRPVNPKEARAQPGSRVEYFLLLEDLTAGMKRPCIMDLKMGTRQYGVDASPKKQKSQRKKCAATTSKELGVRVCGLQVWDENAQDYLFEDKYYGRNLRAGDEFQKALTRFLYDGTDYSSVLRHIPLILQKLSELEVLIRGLLGYRFYGTSLLMFYDGAANIEYSSDNSMSNRDESITLRQIDFKIADFANCVTRENFAASERTCPPQHPNMPDMGFLRGLKSLKRYFSAIQREPRIDIEPKHSKFIQGSINHKFSTDLAYDVEDGYISY</sequence>
<comment type="similarity">
    <text evidence="1">Belongs to the inositol phosphokinase (IPK) family.</text>
</comment>
<dbReference type="GO" id="GO:0000824">
    <property type="term" value="F:inositol-1,4,5,6-tetrakisphosphate 3-kinase activity"/>
    <property type="evidence" value="ECO:0007669"/>
    <property type="project" value="TreeGrafter"/>
</dbReference>
<evidence type="ECO:0000313" key="4">
    <source>
        <dbReference type="Proteomes" id="UP000683417"/>
    </source>
</evidence>
<evidence type="ECO:0000313" key="3">
    <source>
        <dbReference type="EMBL" id="CAD6506414.1"/>
    </source>
</evidence>
<comment type="caution">
    <text evidence="3">The sequence shown here is derived from an EMBL/GenBank/DDBJ whole genome shotgun (WGS) entry which is preliminary data.</text>
</comment>
<feature type="compositionally biased region" description="Polar residues" evidence="2">
    <location>
        <begin position="391"/>
        <end position="402"/>
    </location>
</feature>
<gene>
    <name evidence="3" type="ORF">BGTH12_LOCUS7772</name>
</gene>
<dbReference type="GO" id="GO:0008440">
    <property type="term" value="F:inositol-1,4,5-trisphosphate 3-kinase activity"/>
    <property type="evidence" value="ECO:0007669"/>
    <property type="project" value="TreeGrafter"/>
</dbReference>
<dbReference type="EC" id="2.7.-.-" evidence="1"/>
<organism evidence="3 4">
    <name type="scientific">Blumeria graminis f. sp. triticale</name>
    <dbReference type="NCBI Taxonomy" id="1689686"/>
    <lineage>
        <taxon>Eukaryota</taxon>
        <taxon>Fungi</taxon>
        <taxon>Dikarya</taxon>
        <taxon>Ascomycota</taxon>
        <taxon>Pezizomycotina</taxon>
        <taxon>Leotiomycetes</taxon>
        <taxon>Erysiphales</taxon>
        <taxon>Erysiphaceae</taxon>
        <taxon>Blumeria</taxon>
    </lineage>
</organism>
<evidence type="ECO:0000256" key="1">
    <source>
        <dbReference type="RuleBase" id="RU363090"/>
    </source>
</evidence>
<feature type="compositionally biased region" description="Polar residues" evidence="2">
    <location>
        <begin position="450"/>
        <end position="465"/>
    </location>
</feature>
<dbReference type="Proteomes" id="UP000683417">
    <property type="component" value="Unassembled WGS sequence"/>
</dbReference>
<feature type="compositionally biased region" description="Polar residues" evidence="2">
    <location>
        <begin position="778"/>
        <end position="791"/>
    </location>
</feature>
<dbReference type="GO" id="GO:0032958">
    <property type="term" value="P:inositol phosphate biosynthetic process"/>
    <property type="evidence" value="ECO:0007669"/>
    <property type="project" value="InterPro"/>
</dbReference>